<sequence length="178" mass="19315">MGSLWLGNAAYLYLSVSFIQMLKALSPVAVFTLGCVMGKERYSHAMISIMCAISLGVAVASFGEIKFVPSGVIYQLSSIVTESIRVLMVQIILQEGNAFSALFMGAQVTALNVEGYAIAFAGVTCYNYMKLHSTEHQQEQDLNDNLSVSLKSESNASRPLLKEPENFLDEDAGNIDSV</sequence>
<name>A0AAW1NIJ5_9CHLO</name>
<keyword evidence="7" id="KW-1185">Reference proteome</keyword>
<organism evidence="6 7">
    <name type="scientific">Symbiochloris irregularis</name>
    <dbReference type="NCBI Taxonomy" id="706552"/>
    <lineage>
        <taxon>Eukaryota</taxon>
        <taxon>Viridiplantae</taxon>
        <taxon>Chlorophyta</taxon>
        <taxon>core chlorophytes</taxon>
        <taxon>Trebouxiophyceae</taxon>
        <taxon>Trebouxiales</taxon>
        <taxon>Trebouxiaceae</taxon>
        <taxon>Symbiochloris</taxon>
    </lineage>
</organism>
<evidence type="ECO:0008006" key="8">
    <source>
        <dbReference type="Google" id="ProtNLM"/>
    </source>
</evidence>
<proteinExistence type="predicted"/>
<evidence type="ECO:0000256" key="1">
    <source>
        <dbReference type="ARBA" id="ARBA00004141"/>
    </source>
</evidence>
<dbReference type="EMBL" id="JALJOQ010000307">
    <property type="protein sequence ID" value="KAK9785349.1"/>
    <property type="molecule type" value="Genomic_DNA"/>
</dbReference>
<evidence type="ECO:0000313" key="6">
    <source>
        <dbReference type="EMBL" id="KAK9785349.1"/>
    </source>
</evidence>
<dbReference type="GO" id="GO:0016020">
    <property type="term" value="C:membrane"/>
    <property type="evidence" value="ECO:0007669"/>
    <property type="project" value="UniProtKB-SubCell"/>
</dbReference>
<protein>
    <recommendedName>
        <fullName evidence="8">Sugar phosphate transporter domain-containing protein</fullName>
    </recommendedName>
</protein>
<dbReference type="AlphaFoldDB" id="A0AAW1NIJ5"/>
<comment type="subcellular location">
    <subcellularLocation>
        <location evidence="1">Membrane</location>
        <topology evidence="1">Multi-pass membrane protein</topology>
    </subcellularLocation>
</comment>
<dbReference type="Proteomes" id="UP001465755">
    <property type="component" value="Unassembled WGS sequence"/>
</dbReference>
<accession>A0AAW1NIJ5</accession>
<keyword evidence="4 5" id="KW-0472">Membrane</keyword>
<feature type="transmembrane region" description="Helical" evidence="5">
    <location>
        <begin position="12"/>
        <end position="33"/>
    </location>
</feature>
<evidence type="ECO:0000256" key="5">
    <source>
        <dbReference type="SAM" id="Phobius"/>
    </source>
</evidence>
<evidence type="ECO:0000256" key="3">
    <source>
        <dbReference type="ARBA" id="ARBA00022989"/>
    </source>
</evidence>
<keyword evidence="2 5" id="KW-0812">Transmembrane</keyword>
<keyword evidence="3 5" id="KW-1133">Transmembrane helix</keyword>
<reference evidence="6 7" key="1">
    <citation type="journal article" date="2024" name="Nat. Commun.">
        <title>Phylogenomics reveals the evolutionary origins of lichenization in chlorophyte algae.</title>
        <authorList>
            <person name="Puginier C."/>
            <person name="Libourel C."/>
            <person name="Otte J."/>
            <person name="Skaloud P."/>
            <person name="Haon M."/>
            <person name="Grisel S."/>
            <person name="Petersen M."/>
            <person name="Berrin J.G."/>
            <person name="Delaux P.M."/>
            <person name="Dal Grande F."/>
            <person name="Keller J."/>
        </authorList>
    </citation>
    <scope>NUCLEOTIDE SEQUENCE [LARGE SCALE GENOMIC DNA]</scope>
    <source>
        <strain evidence="6 7">SAG 2036</strain>
    </source>
</reference>
<evidence type="ECO:0000256" key="4">
    <source>
        <dbReference type="ARBA" id="ARBA00023136"/>
    </source>
</evidence>
<comment type="caution">
    <text evidence="6">The sequence shown here is derived from an EMBL/GenBank/DDBJ whole genome shotgun (WGS) entry which is preliminary data.</text>
</comment>
<evidence type="ECO:0000313" key="7">
    <source>
        <dbReference type="Proteomes" id="UP001465755"/>
    </source>
</evidence>
<gene>
    <name evidence="6" type="ORF">WJX73_000500</name>
</gene>
<dbReference type="InterPro" id="IPR050186">
    <property type="entry name" value="TPT_transporter"/>
</dbReference>
<evidence type="ECO:0000256" key="2">
    <source>
        <dbReference type="ARBA" id="ARBA00022692"/>
    </source>
</evidence>
<dbReference type="PANTHER" id="PTHR11132">
    <property type="entry name" value="SOLUTE CARRIER FAMILY 35"/>
    <property type="match status" value="1"/>
</dbReference>
<feature type="transmembrane region" description="Helical" evidence="5">
    <location>
        <begin position="45"/>
        <end position="63"/>
    </location>
</feature>